<dbReference type="InterPro" id="IPR040065">
    <property type="entry name" value="LZIC"/>
</dbReference>
<evidence type="ECO:0000256" key="1">
    <source>
        <dbReference type="ARBA" id="ARBA00006505"/>
    </source>
</evidence>
<dbReference type="Pfam" id="PF06384">
    <property type="entry name" value="ICAT"/>
    <property type="match status" value="1"/>
</dbReference>
<dbReference type="EMBL" id="SDOV01000004">
    <property type="protein sequence ID" value="KAH7641461.1"/>
    <property type="molecule type" value="Genomic_DNA"/>
</dbReference>
<evidence type="ECO:0000313" key="6">
    <source>
        <dbReference type="Proteomes" id="UP000790347"/>
    </source>
</evidence>
<sequence>MNTRGQAETSQLRANLECQLDRLVAQLADLEACKNDLDIDEYEETKKETIEQLQEFNESLAKMKKGDITLIDEISSFQLAIQAAISDAFRTPEIIRLFAKKQPTQLRLKLSEIERDYKIGTLSKESYDLQKTEILAALQRLGDQLSNDEKLFLQNNTSDSLREFSRIQQQETVSEQNLSKILK</sequence>
<dbReference type="InterPro" id="IPR009428">
    <property type="entry name" value="ICAT_dom"/>
</dbReference>
<dbReference type="PANTHER" id="PTHR16505:SF8">
    <property type="entry name" value="PROTEIN LZIC"/>
    <property type="match status" value="1"/>
</dbReference>
<proteinExistence type="inferred from homology"/>
<dbReference type="Proteomes" id="UP000828236">
    <property type="component" value="Unassembled WGS sequence"/>
</dbReference>
<reference evidence="4" key="3">
    <citation type="journal article" date="2021" name="World Allergy Organ. J.">
        <title>Chromosome-level assembly of Dermatophagoides farinae genome and transcriptome reveals two novel allergens Der f 37 and Der f 39.</title>
        <authorList>
            <person name="Chen J."/>
            <person name="Cai Z."/>
            <person name="Fan D."/>
            <person name="Hu J."/>
            <person name="Hou Y."/>
            <person name="He Y."/>
            <person name="Zhang Z."/>
            <person name="Zhao Z."/>
            <person name="Gao P."/>
            <person name="Hu W."/>
            <person name="Sun J."/>
            <person name="Li J."/>
            <person name="Ji K."/>
        </authorList>
    </citation>
    <scope>NUCLEOTIDE SEQUENCE</scope>
    <source>
        <strain evidence="4">JKM2019</strain>
    </source>
</reference>
<dbReference type="GO" id="GO:0008013">
    <property type="term" value="F:beta-catenin binding"/>
    <property type="evidence" value="ECO:0007669"/>
    <property type="project" value="InterPro"/>
</dbReference>
<comment type="caution">
    <text evidence="5">The sequence shown here is derived from an EMBL/GenBank/DDBJ whole genome shotgun (WGS) entry which is preliminary data.</text>
</comment>
<keyword evidence="2" id="KW-0175">Coiled coil</keyword>
<protein>
    <submittedName>
        <fullName evidence="4">Lzic-like protein</fullName>
    </submittedName>
</protein>
<gene>
    <name evidence="5" type="ORF">DERF_001301</name>
    <name evidence="4" type="ORF">HUG17_4505</name>
</gene>
<dbReference type="AlphaFoldDB" id="A0A922LCY0"/>
<dbReference type="SUPFAM" id="SSF81730">
    <property type="entry name" value="beta-catenin-interacting protein ICAT"/>
    <property type="match status" value="1"/>
</dbReference>
<dbReference type="Proteomes" id="UP000790347">
    <property type="component" value="Unassembled WGS sequence"/>
</dbReference>
<comment type="similarity">
    <text evidence="1">Belongs to the CTNNBIP1 family.</text>
</comment>
<accession>A0A922LCY0</accession>
<dbReference type="PANTHER" id="PTHR16505">
    <property type="entry name" value="PROTEIN LZIC"/>
    <property type="match status" value="1"/>
</dbReference>
<evidence type="ECO:0000256" key="2">
    <source>
        <dbReference type="SAM" id="Coils"/>
    </source>
</evidence>
<reference evidence="5" key="4">
    <citation type="journal article" date="2022" name="Res Sq">
        <title>Comparative Genomics Reveals Insights into the Divergent Evolution of Astigmatic Mites and Household Pest Adaptations.</title>
        <authorList>
            <person name="Xiong Q."/>
            <person name="Wan A.T.-Y."/>
            <person name="Liu X.-Y."/>
            <person name="Fung C.S.-H."/>
            <person name="Xiao X."/>
            <person name="Malainual N."/>
            <person name="Hou J."/>
            <person name="Wang L."/>
            <person name="Wang M."/>
            <person name="Yang K."/>
            <person name="Cui Y."/>
            <person name="Leung E."/>
            <person name="Nong W."/>
            <person name="Shin S.-K."/>
            <person name="Au S."/>
            <person name="Jeong K.Y."/>
            <person name="Chew F.T."/>
            <person name="Hui J."/>
            <person name="Leung T.F."/>
            <person name="Tungtrongchitr A."/>
            <person name="Zhong N."/>
            <person name="Liu Z."/>
            <person name="Tsui S."/>
        </authorList>
    </citation>
    <scope>NUCLEOTIDE SEQUENCE</scope>
    <source>
        <strain evidence="5">Derf</strain>
        <tissue evidence="5">Whole organism</tissue>
    </source>
</reference>
<reference evidence="4" key="2">
    <citation type="submission" date="2020-06" db="EMBL/GenBank/DDBJ databases">
        <authorList>
            <person name="Ji K."/>
            <person name="Li J."/>
        </authorList>
    </citation>
    <scope>NUCLEOTIDE SEQUENCE</scope>
    <source>
        <strain evidence="4">JKM2019</strain>
        <tissue evidence="4">Whole body</tissue>
    </source>
</reference>
<organism evidence="5 6">
    <name type="scientific">Dermatophagoides farinae</name>
    <name type="common">American house dust mite</name>
    <dbReference type="NCBI Taxonomy" id="6954"/>
    <lineage>
        <taxon>Eukaryota</taxon>
        <taxon>Metazoa</taxon>
        <taxon>Ecdysozoa</taxon>
        <taxon>Arthropoda</taxon>
        <taxon>Chelicerata</taxon>
        <taxon>Arachnida</taxon>
        <taxon>Acari</taxon>
        <taxon>Acariformes</taxon>
        <taxon>Sarcoptiformes</taxon>
        <taxon>Astigmata</taxon>
        <taxon>Psoroptidia</taxon>
        <taxon>Analgoidea</taxon>
        <taxon>Pyroglyphidae</taxon>
        <taxon>Dermatophagoidinae</taxon>
        <taxon>Dermatophagoides</taxon>
    </lineage>
</organism>
<evidence type="ECO:0000313" key="4">
    <source>
        <dbReference type="EMBL" id="KAH7641461.1"/>
    </source>
</evidence>
<dbReference type="Gene3D" id="1.10.10.490">
    <property type="entry name" value="Beta-catenin-interacting ICAT"/>
    <property type="match status" value="1"/>
</dbReference>
<feature type="domain" description="Beta-catenin-interacting ICAT" evidence="3">
    <location>
        <begin position="113"/>
        <end position="175"/>
    </location>
</feature>
<dbReference type="EMBL" id="ASGP02000001">
    <property type="protein sequence ID" value="KAH9527275.1"/>
    <property type="molecule type" value="Genomic_DNA"/>
</dbReference>
<name>A0A922LCY0_DERFA</name>
<dbReference type="InterPro" id="IPR036911">
    <property type="entry name" value="ICAT_sf"/>
</dbReference>
<feature type="coiled-coil region" evidence="2">
    <location>
        <begin position="13"/>
        <end position="59"/>
    </location>
</feature>
<reference evidence="5" key="1">
    <citation type="submission" date="2013-05" db="EMBL/GenBank/DDBJ databases">
        <authorList>
            <person name="Yim A.K.Y."/>
            <person name="Chan T.F."/>
            <person name="Ji K.M."/>
            <person name="Liu X.Y."/>
            <person name="Zhou J.W."/>
            <person name="Li R.Q."/>
            <person name="Yang K.Y."/>
            <person name="Li J."/>
            <person name="Li M."/>
            <person name="Law P.T.W."/>
            <person name="Wu Y.L."/>
            <person name="Cai Z.L."/>
            <person name="Qin H."/>
            <person name="Bao Y."/>
            <person name="Leung R.K.K."/>
            <person name="Ng P.K.S."/>
            <person name="Zou J."/>
            <person name="Zhong X.J."/>
            <person name="Ran P.X."/>
            <person name="Zhong N.S."/>
            <person name="Liu Z.G."/>
            <person name="Tsui S.K.W."/>
        </authorList>
    </citation>
    <scope>NUCLEOTIDE SEQUENCE</scope>
    <source>
        <strain evidence="5">Derf</strain>
        <tissue evidence="5">Whole organism</tissue>
    </source>
</reference>
<dbReference type="OrthoDB" id="10262856at2759"/>
<evidence type="ECO:0000313" key="5">
    <source>
        <dbReference type="EMBL" id="KAH9527275.1"/>
    </source>
</evidence>
<evidence type="ECO:0000259" key="3">
    <source>
        <dbReference type="Pfam" id="PF06384"/>
    </source>
</evidence>
<keyword evidence="6" id="KW-1185">Reference proteome</keyword>